<sequence length="246" mass="27141">MNKLLLGAGLAVVTSLVAAPARRSTWDLRQFNWVKLMERERGAEPNAHPARIQPEALRAVLESVMLADGAEPLFSRDDLDRFQGPLAEALALATADEDVVVFCTSRRDAGILAPELTVTARLFVKGDRLNLLVGETRLEFAGPARAHVTPPLPGYGSRAGAGQAVLKAERAQSLRPDWLVFPLPEPRKVAEPPRPVQTGVRSVPLQIQGAKAPAEERLRTLKRLREDGLITDEEYREKRKEILKEL</sequence>
<dbReference type="Pfam" id="PF09851">
    <property type="entry name" value="SHOCT"/>
    <property type="match status" value="1"/>
</dbReference>
<evidence type="ECO:0000313" key="3">
    <source>
        <dbReference type="Proteomes" id="UP001228113"/>
    </source>
</evidence>
<name>A0AA48GTE9_9BACT</name>
<dbReference type="EMBL" id="AP027081">
    <property type="protein sequence ID" value="BDU75854.1"/>
    <property type="molecule type" value="Genomic_DNA"/>
</dbReference>
<dbReference type="KEGG" id="msea:METESE_08120"/>
<gene>
    <name evidence="2" type="ORF">METESE_08120</name>
</gene>
<accession>A0AA48GTE9</accession>
<dbReference type="Proteomes" id="UP001228113">
    <property type="component" value="Chromosome"/>
</dbReference>
<protein>
    <recommendedName>
        <fullName evidence="1">SHOCT domain-containing protein</fullName>
    </recommendedName>
</protein>
<evidence type="ECO:0000313" key="2">
    <source>
        <dbReference type="EMBL" id="BDU75854.1"/>
    </source>
</evidence>
<dbReference type="RefSeq" id="WP_243345734.1">
    <property type="nucleotide sequence ID" value="NZ_AP027081.1"/>
</dbReference>
<dbReference type="AlphaFoldDB" id="A0AA48GTE9"/>
<evidence type="ECO:0000259" key="1">
    <source>
        <dbReference type="Pfam" id="PF09851"/>
    </source>
</evidence>
<reference evidence="2" key="1">
    <citation type="journal article" date="2023" name="Int. J. Syst. Evol. Microbiol.">
        <title>Mesoterricola silvestris gen. nov., sp. nov., Mesoterricola sediminis sp. nov., Geothrix oryzae sp. nov., Geothrix edaphica sp. nov., Geothrix rubra sp. nov., and Geothrix limicola sp. nov., six novel members of Acidobacteriota isolated from soils.</title>
        <authorList>
            <person name="Itoh H."/>
            <person name="Sugisawa Y."/>
            <person name="Mise K."/>
            <person name="Xu Z."/>
            <person name="Kuniyasu M."/>
            <person name="Ushijima N."/>
            <person name="Kawano K."/>
            <person name="Kobayashi E."/>
            <person name="Shiratori Y."/>
            <person name="Masuda Y."/>
            <person name="Senoo K."/>
        </authorList>
    </citation>
    <scope>NUCLEOTIDE SEQUENCE</scope>
    <source>
        <strain evidence="2">W786</strain>
    </source>
</reference>
<proteinExistence type="predicted"/>
<keyword evidence="3" id="KW-1185">Reference proteome</keyword>
<dbReference type="InterPro" id="IPR018649">
    <property type="entry name" value="SHOCT"/>
</dbReference>
<feature type="domain" description="SHOCT" evidence="1">
    <location>
        <begin position="216"/>
        <end position="243"/>
    </location>
</feature>
<organism evidence="2 3">
    <name type="scientific">Mesoterricola sediminis</name>
    <dbReference type="NCBI Taxonomy" id="2927980"/>
    <lineage>
        <taxon>Bacteria</taxon>
        <taxon>Pseudomonadati</taxon>
        <taxon>Acidobacteriota</taxon>
        <taxon>Holophagae</taxon>
        <taxon>Holophagales</taxon>
        <taxon>Holophagaceae</taxon>
        <taxon>Mesoterricola</taxon>
    </lineage>
</organism>